<protein>
    <submittedName>
        <fullName evidence="3">Uncharacterized protein</fullName>
    </submittedName>
</protein>
<proteinExistence type="predicted"/>
<keyword evidence="2" id="KW-1133">Transmembrane helix</keyword>
<evidence type="ECO:0000313" key="4">
    <source>
        <dbReference type="Proteomes" id="UP000037035"/>
    </source>
</evidence>
<name>A0A0L6VFI3_9BASI</name>
<feature type="compositionally biased region" description="Basic and acidic residues" evidence="1">
    <location>
        <begin position="191"/>
        <end position="203"/>
    </location>
</feature>
<feature type="transmembrane region" description="Helical" evidence="2">
    <location>
        <begin position="77"/>
        <end position="96"/>
    </location>
</feature>
<sequence length="326" mass="36792">MDNAPIHCGDQFEETKRSLDGLKLIKLEPLSNPSSRQICWLLWLRSRMQFPSALVSRLFQVSGYHQSCILSHPHKKIGFYLLLLICFFPNFLIFFFSKNKQIRMYKTSGNMYFFFKVKPRLIRAGLSTEANHAPAKTAEEHTSSSSATHQHSAGCTTHHQPTGNTSTQRSPGDLHQTQQPEKSYRQTKRSTQTEDSSKTETHRQAQNQTTKRITLRRTELSFSMYPTSTHHTTPTTKTTSTSSTTLQSTPTTNTLPTLTTPTTTPTPSFTTNSKSNPLFIRTTNPITPSPTIIIIIIIIIIICYSTLPTPFLSPTHIIINLPNINL</sequence>
<dbReference type="VEuPathDB" id="FungiDB:VP01_175g3"/>
<evidence type="ECO:0000256" key="2">
    <source>
        <dbReference type="SAM" id="Phobius"/>
    </source>
</evidence>
<keyword evidence="2" id="KW-0472">Membrane</keyword>
<keyword evidence="2" id="KW-0812">Transmembrane</keyword>
<feature type="compositionally biased region" description="Low complexity" evidence="1">
    <location>
        <begin position="226"/>
        <end position="274"/>
    </location>
</feature>
<feature type="region of interest" description="Disordered" evidence="1">
    <location>
        <begin position="132"/>
        <end position="274"/>
    </location>
</feature>
<dbReference type="EMBL" id="LAVV01006570">
    <property type="protein sequence ID" value="KNZ59317.1"/>
    <property type="molecule type" value="Genomic_DNA"/>
</dbReference>
<comment type="caution">
    <text evidence="3">The sequence shown here is derived from an EMBL/GenBank/DDBJ whole genome shotgun (WGS) entry which is preliminary data.</text>
</comment>
<feature type="compositionally biased region" description="Polar residues" evidence="1">
    <location>
        <begin position="154"/>
        <end position="181"/>
    </location>
</feature>
<dbReference type="Proteomes" id="UP000037035">
    <property type="component" value="Unassembled WGS sequence"/>
</dbReference>
<feature type="compositionally biased region" description="Low complexity" evidence="1">
    <location>
        <begin position="143"/>
        <end position="153"/>
    </location>
</feature>
<evidence type="ECO:0000313" key="3">
    <source>
        <dbReference type="EMBL" id="KNZ59317.1"/>
    </source>
</evidence>
<feature type="transmembrane region" description="Helical" evidence="2">
    <location>
        <begin position="289"/>
        <end position="307"/>
    </location>
</feature>
<keyword evidence="4" id="KW-1185">Reference proteome</keyword>
<gene>
    <name evidence="3" type="ORF">VP01_175g3</name>
</gene>
<reference evidence="3 4" key="1">
    <citation type="submission" date="2015-08" db="EMBL/GenBank/DDBJ databases">
        <title>Next Generation Sequencing and Analysis of the Genome of Puccinia sorghi L Schw, the Causal Agent of Maize Common Rust.</title>
        <authorList>
            <person name="Rochi L."/>
            <person name="Burguener G."/>
            <person name="Darino M."/>
            <person name="Turjanski A."/>
            <person name="Kreff E."/>
            <person name="Dieguez M.J."/>
            <person name="Sacco F."/>
        </authorList>
    </citation>
    <scope>NUCLEOTIDE SEQUENCE [LARGE SCALE GENOMIC DNA]</scope>
    <source>
        <strain evidence="3 4">RO10H11247</strain>
    </source>
</reference>
<dbReference type="AlphaFoldDB" id="A0A0L6VFI3"/>
<organism evidence="3 4">
    <name type="scientific">Puccinia sorghi</name>
    <dbReference type="NCBI Taxonomy" id="27349"/>
    <lineage>
        <taxon>Eukaryota</taxon>
        <taxon>Fungi</taxon>
        <taxon>Dikarya</taxon>
        <taxon>Basidiomycota</taxon>
        <taxon>Pucciniomycotina</taxon>
        <taxon>Pucciniomycetes</taxon>
        <taxon>Pucciniales</taxon>
        <taxon>Pucciniaceae</taxon>
        <taxon>Puccinia</taxon>
    </lineage>
</organism>
<accession>A0A0L6VFI3</accession>
<evidence type="ECO:0000256" key="1">
    <source>
        <dbReference type="SAM" id="MobiDB-lite"/>
    </source>
</evidence>